<proteinExistence type="predicted"/>
<protein>
    <recommendedName>
        <fullName evidence="1">DUF6602 domain-containing protein</fullName>
    </recommendedName>
</protein>
<feature type="domain" description="DUF6602" evidence="1">
    <location>
        <begin position="36"/>
        <end position="127"/>
    </location>
</feature>
<accession>A0ABN6TB41</accession>
<dbReference type="Pfam" id="PF20247">
    <property type="entry name" value="DUF6602"/>
    <property type="match status" value="1"/>
</dbReference>
<evidence type="ECO:0000313" key="3">
    <source>
        <dbReference type="Proteomes" id="UP001163336"/>
    </source>
</evidence>
<organism evidence="2 3">
    <name type="scientific">Massilia varians</name>
    <dbReference type="NCBI Taxonomy" id="457921"/>
    <lineage>
        <taxon>Bacteria</taxon>
        <taxon>Pseudomonadati</taxon>
        <taxon>Pseudomonadota</taxon>
        <taxon>Betaproteobacteria</taxon>
        <taxon>Burkholderiales</taxon>
        <taxon>Oxalobacteraceae</taxon>
        <taxon>Telluria group</taxon>
        <taxon>Massilia</taxon>
    </lineage>
</organism>
<reference evidence="2" key="1">
    <citation type="submission" date="2022-11" db="EMBL/GenBank/DDBJ databases">
        <title>Isolation and characterization of PLA-degrading bacterium Massilia sp. from Antarctic soil.</title>
        <authorList>
            <person name="Sato K."/>
            <person name="Gomez-Fuentes C."/>
            <person name="Ahmad S.A."/>
            <person name="Zulkharnain A."/>
        </authorList>
    </citation>
    <scope>NUCLEOTIDE SEQUENCE</scope>
    <source>
        <strain evidence="2">N-3</strain>
    </source>
</reference>
<evidence type="ECO:0000259" key="1">
    <source>
        <dbReference type="Pfam" id="PF20247"/>
    </source>
</evidence>
<keyword evidence="3" id="KW-1185">Reference proteome</keyword>
<gene>
    <name evidence="2" type="ORF">MasN3_29640</name>
</gene>
<name>A0ABN6TB41_9BURK</name>
<dbReference type="RefSeq" id="WP_281908177.1">
    <property type="nucleotide sequence ID" value="NZ_AP026966.1"/>
</dbReference>
<evidence type="ECO:0000313" key="2">
    <source>
        <dbReference type="EMBL" id="BDT59470.1"/>
    </source>
</evidence>
<dbReference type="Proteomes" id="UP001163336">
    <property type="component" value="Chromosome"/>
</dbReference>
<dbReference type="InterPro" id="IPR046537">
    <property type="entry name" value="DUF6602"/>
</dbReference>
<sequence length="300" mass="33753">MDDIYSLLREEALQLNSEFRKASIQGGGTSQEVAEFRENAVQAFIGRYFPFPHRIAKGKVRDSFGNIAASIDCVICAPNHPYTVSARDKFSLLLAEGVDSVIEVKPNIADRAELHRALEQGLSVKRLGRAKTSMLHEYGILGDWAKRVPFGVFAMQCKAAPIETGFEILEFYETRGVDPLDQADFIAVNDVCVFSNFVDKSLNPWKVAEAGFLNHQGWFYEGWGQDSLVGLLLRLHRVAHATLKMQEDVLPRYLTPREGALFQVVDMAFKYDIYKKLKDTPEFGSPDFRKALYAVTHPQG</sequence>
<dbReference type="EMBL" id="AP026966">
    <property type="protein sequence ID" value="BDT59470.1"/>
    <property type="molecule type" value="Genomic_DNA"/>
</dbReference>